<keyword evidence="2" id="KW-0812">Transmembrane</keyword>
<name>M3ADV1_PSEFD</name>
<evidence type="ECO:0000256" key="2">
    <source>
        <dbReference type="SAM" id="Phobius"/>
    </source>
</evidence>
<dbReference type="AlphaFoldDB" id="M3ADV1"/>
<feature type="region of interest" description="Disordered" evidence="1">
    <location>
        <begin position="81"/>
        <end position="102"/>
    </location>
</feature>
<feature type="region of interest" description="Disordered" evidence="1">
    <location>
        <begin position="1"/>
        <end position="22"/>
    </location>
</feature>
<organism evidence="3 4">
    <name type="scientific">Pseudocercospora fijiensis (strain CIRAD86)</name>
    <name type="common">Black leaf streak disease fungus</name>
    <name type="synonym">Mycosphaerella fijiensis</name>
    <dbReference type="NCBI Taxonomy" id="383855"/>
    <lineage>
        <taxon>Eukaryota</taxon>
        <taxon>Fungi</taxon>
        <taxon>Dikarya</taxon>
        <taxon>Ascomycota</taxon>
        <taxon>Pezizomycotina</taxon>
        <taxon>Dothideomycetes</taxon>
        <taxon>Dothideomycetidae</taxon>
        <taxon>Mycosphaerellales</taxon>
        <taxon>Mycosphaerellaceae</taxon>
        <taxon>Pseudocercospora</taxon>
    </lineage>
</organism>
<dbReference type="RefSeq" id="XP_007925971.1">
    <property type="nucleotide sequence ID" value="XM_007927780.1"/>
</dbReference>
<dbReference type="KEGG" id="pfj:MYCFIDRAFT_80331"/>
<evidence type="ECO:0000313" key="3">
    <source>
        <dbReference type="EMBL" id="EME82711.1"/>
    </source>
</evidence>
<dbReference type="EMBL" id="KB446558">
    <property type="protein sequence ID" value="EME82711.1"/>
    <property type="molecule type" value="Genomic_DNA"/>
</dbReference>
<evidence type="ECO:0000256" key="1">
    <source>
        <dbReference type="SAM" id="MobiDB-lite"/>
    </source>
</evidence>
<gene>
    <name evidence="3" type="ORF">MYCFIDRAFT_80331</name>
</gene>
<keyword evidence="2" id="KW-1133">Transmembrane helix</keyword>
<reference evidence="3 4" key="1">
    <citation type="journal article" date="2012" name="PLoS Pathog.">
        <title>Diverse lifestyles and strategies of plant pathogenesis encoded in the genomes of eighteen Dothideomycetes fungi.</title>
        <authorList>
            <person name="Ohm R.A."/>
            <person name="Feau N."/>
            <person name="Henrissat B."/>
            <person name="Schoch C.L."/>
            <person name="Horwitz B.A."/>
            <person name="Barry K.W."/>
            <person name="Condon B.J."/>
            <person name="Copeland A.C."/>
            <person name="Dhillon B."/>
            <person name="Glaser F."/>
            <person name="Hesse C.N."/>
            <person name="Kosti I."/>
            <person name="LaButti K."/>
            <person name="Lindquist E.A."/>
            <person name="Lucas S."/>
            <person name="Salamov A.A."/>
            <person name="Bradshaw R.E."/>
            <person name="Ciuffetti L."/>
            <person name="Hamelin R.C."/>
            <person name="Kema G.H.J."/>
            <person name="Lawrence C."/>
            <person name="Scott J.A."/>
            <person name="Spatafora J.W."/>
            <person name="Turgeon B.G."/>
            <person name="de Wit P.J.G.M."/>
            <person name="Zhong S."/>
            <person name="Goodwin S.B."/>
            <person name="Grigoriev I.V."/>
        </authorList>
    </citation>
    <scope>NUCLEOTIDE SEQUENCE [LARGE SCALE GENOMIC DNA]</scope>
    <source>
        <strain evidence="3 4">CIRAD86</strain>
    </source>
</reference>
<sequence>MSPATNAQALPVPTDPSGFMQPRSTTIVEAASSELSGHKKMLLTFSITLGTLIGVAMLYILVRLLARHRRIMMKEKRMEMQPFHDSATTSKGDWTDDVARQV</sequence>
<accession>M3ADV1</accession>
<protein>
    <submittedName>
        <fullName evidence="3">Uncharacterized protein</fullName>
    </submittedName>
</protein>
<feature type="transmembrane region" description="Helical" evidence="2">
    <location>
        <begin position="42"/>
        <end position="66"/>
    </location>
</feature>
<dbReference type="OrthoDB" id="3649156at2759"/>
<dbReference type="Proteomes" id="UP000016932">
    <property type="component" value="Unassembled WGS sequence"/>
</dbReference>
<feature type="compositionally biased region" description="Basic and acidic residues" evidence="1">
    <location>
        <begin position="93"/>
        <end position="102"/>
    </location>
</feature>
<dbReference type="HOGENOM" id="CLU_2278673_0_0_1"/>
<keyword evidence="2" id="KW-0472">Membrane</keyword>
<evidence type="ECO:0000313" key="4">
    <source>
        <dbReference type="Proteomes" id="UP000016932"/>
    </source>
</evidence>
<dbReference type="GeneID" id="19341697"/>
<dbReference type="VEuPathDB" id="FungiDB:MYCFIDRAFT_80331"/>
<proteinExistence type="predicted"/>
<keyword evidence="4" id="KW-1185">Reference proteome</keyword>